<dbReference type="EMBL" id="JAEUAW010000020">
    <property type="protein sequence ID" value="MBW9095511.1"/>
    <property type="molecule type" value="Genomic_DNA"/>
</dbReference>
<dbReference type="Proteomes" id="UP001196843">
    <property type="component" value="Unassembled WGS sequence"/>
</dbReference>
<comment type="caution">
    <text evidence="7">The sequence shown here is derived from an EMBL/GenBank/DDBJ whole genome shotgun (WGS) entry which is preliminary data.</text>
</comment>
<protein>
    <submittedName>
        <fullName evidence="7">RDD family protein</fullName>
    </submittedName>
</protein>
<accession>A0ABS7HRB3</accession>
<gene>
    <name evidence="7" type="ORF">JNB62_17665</name>
</gene>
<keyword evidence="4 5" id="KW-0472">Membrane</keyword>
<name>A0ABS7HRB3_9MICO</name>
<comment type="subcellular location">
    <subcellularLocation>
        <location evidence="1">Membrane</location>
        <topology evidence="1">Multi-pass membrane protein</topology>
    </subcellularLocation>
</comment>
<evidence type="ECO:0000313" key="7">
    <source>
        <dbReference type="EMBL" id="MBW9095511.1"/>
    </source>
</evidence>
<keyword evidence="8" id="KW-1185">Reference proteome</keyword>
<feature type="transmembrane region" description="Helical" evidence="5">
    <location>
        <begin position="26"/>
        <end position="47"/>
    </location>
</feature>
<evidence type="ECO:0000256" key="2">
    <source>
        <dbReference type="ARBA" id="ARBA00022692"/>
    </source>
</evidence>
<feature type="transmembrane region" description="Helical" evidence="5">
    <location>
        <begin position="53"/>
        <end position="76"/>
    </location>
</feature>
<sequence>MTNSPSGVQTAASPGRRVAAYAIDTAVAYAIGAVLIGIAVGVVVGAGQGMSPTALAVVALLAYAVIALVLFAWALVYTAMQAGRGSIGQRLVHVQLQDAGTGGPIGFWRA</sequence>
<keyword evidence="3 5" id="KW-1133">Transmembrane helix</keyword>
<evidence type="ECO:0000256" key="3">
    <source>
        <dbReference type="ARBA" id="ARBA00022989"/>
    </source>
</evidence>
<evidence type="ECO:0000259" key="6">
    <source>
        <dbReference type="Pfam" id="PF06271"/>
    </source>
</evidence>
<feature type="domain" description="RDD" evidence="6">
    <location>
        <begin position="12"/>
        <end position="110"/>
    </location>
</feature>
<evidence type="ECO:0000313" key="8">
    <source>
        <dbReference type="Proteomes" id="UP001196843"/>
    </source>
</evidence>
<dbReference type="RefSeq" id="WP_220302213.1">
    <property type="nucleotide sequence ID" value="NZ_JAEUAW010000020.1"/>
</dbReference>
<organism evidence="7 8">
    <name type="scientific">Microbacterium jejuense</name>
    <dbReference type="NCBI Taxonomy" id="1263637"/>
    <lineage>
        <taxon>Bacteria</taxon>
        <taxon>Bacillati</taxon>
        <taxon>Actinomycetota</taxon>
        <taxon>Actinomycetes</taxon>
        <taxon>Micrococcales</taxon>
        <taxon>Microbacteriaceae</taxon>
        <taxon>Microbacterium</taxon>
    </lineage>
</organism>
<keyword evidence="2 5" id="KW-0812">Transmembrane</keyword>
<proteinExistence type="predicted"/>
<evidence type="ECO:0000256" key="1">
    <source>
        <dbReference type="ARBA" id="ARBA00004141"/>
    </source>
</evidence>
<dbReference type="InterPro" id="IPR010432">
    <property type="entry name" value="RDD"/>
</dbReference>
<evidence type="ECO:0000256" key="5">
    <source>
        <dbReference type="SAM" id="Phobius"/>
    </source>
</evidence>
<dbReference type="Pfam" id="PF06271">
    <property type="entry name" value="RDD"/>
    <property type="match status" value="1"/>
</dbReference>
<reference evidence="7 8" key="1">
    <citation type="journal article" date="2021" name="MBio">
        <title>Poor Competitiveness of Bradyrhizobium in Pigeon Pea Root Colonization in Indian Soils.</title>
        <authorList>
            <person name="Chalasani D."/>
            <person name="Basu A."/>
            <person name="Pullabhotla S.V.S.R.N."/>
            <person name="Jorrin B."/>
            <person name="Neal A.L."/>
            <person name="Poole P.S."/>
            <person name="Podile A.R."/>
            <person name="Tkacz A."/>
        </authorList>
    </citation>
    <scope>NUCLEOTIDE SEQUENCE [LARGE SCALE GENOMIC DNA]</scope>
    <source>
        <strain evidence="7 8">HU14</strain>
    </source>
</reference>
<feature type="non-terminal residue" evidence="7">
    <location>
        <position position="110"/>
    </location>
</feature>
<evidence type="ECO:0000256" key="4">
    <source>
        <dbReference type="ARBA" id="ARBA00023136"/>
    </source>
</evidence>